<keyword evidence="3" id="KW-0732">Signal</keyword>
<reference evidence="4 5" key="1">
    <citation type="submission" date="2016-04" db="EMBL/GenBank/DDBJ databases">
        <title>Draft genome of Fonsecaea erecta CBS 125763.</title>
        <authorList>
            <person name="Weiss V.A."/>
            <person name="Vicente V.A."/>
            <person name="Raittz R.T."/>
            <person name="Moreno L.F."/>
            <person name="De Souza E.M."/>
            <person name="Pedrosa F.O."/>
            <person name="Steffens M.B."/>
            <person name="Faoro H."/>
            <person name="Tadra-Sfeir M.Z."/>
            <person name="Najafzadeh M.J."/>
            <person name="Felipe M.S."/>
            <person name="Teixeira M."/>
            <person name="Sun J."/>
            <person name="Xi L."/>
            <person name="Gomes R."/>
            <person name="De Azevedo C.M."/>
            <person name="Salgado C.G."/>
            <person name="Da Silva M.B."/>
            <person name="Nascimento M.F."/>
            <person name="Queiroz-Telles F."/>
            <person name="Attili D.S."/>
            <person name="Gorbushina A."/>
        </authorList>
    </citation>
    <scope>NUCLEOTIDE SEQUENCE [LARGE SCALE GENOMIC DNA]</scope>
    <source>
        <strain evidence="4 5">CBS 125763</strain>
    </source>
</reference>
<sequence length="271" mass="28791">MLLLSFLAFAVSSANAQSQDNIFLNPPTNGINNDFTQNPTYVQGSTITLQWETTYPSTDLVIWQNGNPNSQVLEGGITATTLSWTVGTGESPPFDLSKGNVFFFQMYNSSTSTFFSSHYFNVSDPSLASATSSTASSSTTSPPATSPTHEPTSSSQSDSSKATPATTSIATTMPAAAADSSSSHSSNKLGEGLGIGIGLCVFLVLVAGLAWYLFRRRVARSRDLLKPETMSTYPDGGMADESYPAQYRRYELGSTAPATQAELDGGNMKFV</sequence>
<evidence type="ECO:0000256" key="1">
    <source>
        <dbReference type="SAM" id="MobiDB-lite"/>
    </source>
</evidence>
<feature type="chain" id="PRO_5008098473" description="Mid2 domain-containing protein" evidence="3">
    <location>
        <begin position="17"/>
        <end position="271"/>
    </location>
</feature>
<evidence type="ECO:0000313" key="5">
    <source>
        <dbReference type="Proteomes" id="UP000078343"/>
    </source>
</evidence>
<keyword evidence="5" id="KW-1185">Reference proteome</keyword>
<keyword evidence="2" id="KW-0472">Membrane</keyword>
<dbReference type="EMBL" id="LVYI01000007">
    <property type="protein sequence ID" value="OAP57693.1"/>
    <property type="molecule type" value="Genomic_DNA"/>
</dbReference>
<evidence type="ECO:0000256" key="3">
    <source>
        <dbReference type="SAM" id="SignalP"/>
    </source>
</evidence>
<dbReference type="GeneID" id="30012599"/>
<name>A0A178ZET4_9EURO</name>
<keyword evidence="2" id="KW-0812">Transmembrane</keyword>
<comment type="caution">
    <text evidence="4">The sequence shown here is derived from an EMBL/GenBank/DDBJ whole genome shotgun (WGS) entry which is preliminary data.</text>
</comment>
<dbReference type="AlphaFoldDB" id="A0A178ZET4"/>
<evidence type="ECO:0000256" key="2">
    <source>
        <dbReference type="SAM" id="Phobius"/>
    </source>
</evidence>
<feature type="region of interest" description="Disordered" evidence="1">
    <location>
        <begin position="131"/>
        <end position="166"/>
    </location>
</feature>
<organism evidence="4 5">
    <name type="scientific">Fonsecaea erecta</name>
    <dbReference type="NCBI Taxonomy" id="1367422"/>
    <lineage>
        <taxon>Eukaryota</taxon>
        <taxon>Fungi</taxon>
        <taxon>Dikarya</taxon>
        <taxon>Ascomycota</taxon>
        <taxon>Pezizomycotina</taxon>
        <taxon>Eurotiomycetes</taxon>
        <taxon>Chaetothyriomycetidae</taxon>
        <taxon>Chaetothyriales</taxon>
        <taxon>Herpotrichiellaceae</taxon>
        <taxon>Fonsecaea</taxon>
    </lineage>
</organism>
<dbReference type="RefSeq" id="XP_018691060.1">
    <property type="nucleotide sequence ID" value="XM_018839939.1"/>
</dbReference>
<dbReference type="Proteomes" id="UP000078343">
    <property type="component" value="Unassembled WGS sequence"/>
</dbReference>
<dbReference type="STRING" id="1367422.A0A178ZET4"/>
<gene>
    <name evidence="4" type="ORF">AYL99_08431</name>
</gene>
<evidence type="ECO:0008006" key="6">
    <source>
        <dbReference type="Google" id="ProtNLM"/>
    </source>
</evidence>
<keyword evidence="2" id="KW-1133">Transmembrane helix</keyword>
<feature type="signal peptide" evidence="3">
    <location>
        <begin position="1"/>
        <end position="16"/>
    </location>
</feature>
<evidence type="ECO:0000313" key="4">
    <source>
        <dbReference type="EMBL" id="OAP57693.1"/>
    </source>
</evidence>
<feature type="transmembrane region" description="Helical" evidence="2">
    <location>
        <begin position="193"/>
        <end position="214"/>
    </location>
</feature>
<dbReference type="OrthoDB" id="5390143at2759"/>
<proteinExistence type="predicted"/>
<accession>A0A178ZET4</accession>
<protein>
    <recommendedName>
        <fullName evidence="6">Mid2 domain-containing protein</fullName>
    </recommendedName>
</protein>